<name>A0A0V0R5X7_PSEPJ</name>
<dbReference type="AlphaFoldDB" id="A0A0V0R5X7"/>
<reference evidence="2 3" key="1">
    <citation type="journal article" date="2015" name="Sci. Rep.">
        <title>Genome of the facultative scuticociliatosis pathogen Pseudocohnilembus persalinus provides insight into its virulence through horizontal gene transfer.</title>
        <authorList>
            <person name="Xiong J."/>
            <person name="Wang G."/>
            <person name="Cheng J."/>
            <person name="Tian M."/>
            <person name="Pan X."/>
            <person name="Warren A."/>
            <person name="Jiang C."/>
            <person name="Yuan D."/>
            <person name="Miao W."/>
        </authorList>
    </citation>
    <scope>NUCLEOTIDE SEQUENCE [LARGE SCALE GENOMIC DNA]</scope>
    <source>
        <strain evidence="2">36N120E</strain>
    </source>
</reference>
<dbReference type="EMBL" id="LDAU01000042">
    <property type="protein sequence ID" value="KRX09886.1"/>
    <property type="molecule type" value="Genomic_DNA"/>
</dbReference>
<evidence type="ECO:0000313" key="2">
    <source>
        <dbReference type="EMBL" id="KRX09886.1"/>
    </source>
</evidence>
<keyword evidence="1" id="KW-0175">Coiled coil</keyword>
<dbReference type="InParanoid" id="A0A0V0R5X7"/>
<comment type="caution">
    <text evidence="2">The sequence shown here is derived from an EMBL/GenBank/DDBJ whole genome shotgun (WGS) entry which is preliminary data.</text>
</comment>
<accession>A0A0V0R5X7</accession>
<sequence length="670" mass="80592">MKPYKTPTLMSYGNSNNDILNSSVYSFSDILLLNDSYGQKIENIFVKESYIQLQNNYQGEQDLYQVQQLQEDKQDIDSLNIILNKLLNEEGKITFEQKKEIENLNQKIQEKENLVNQLNDYVSQLDKKVEEKQIQLQKIEKQTKEQNQILIQQNKNQTLPQNLLKQQNTTSITQSQKQPLQNIPQQVQYVQVHQKQQQQYEQKQQLSYTVDQYIDLYEIIKKDALKNNLPTILKKANWDKNFSSVLLETNPKLQPQGQPQGQPQDQVLYVLQQYKQDNKQYLSIVYKDILQNMFIDKIKDTEFTDKEQGRPYLTDIKEQFKNNKKYSYNQHSRMGPNFLTVIVYSLFVKFLYFQGHKVPYQITLGYLFKDIKYLFQKQGGWNSENLIQDGFQYLYKTNNTQQCNLWIKQLEIKIFTLLFLISLNIEDVNQNAQELIEYYYKKQRNPKINIQNVEQTYYEYIPPQNDETKLFEYNQQQNQEKCYLCCQLDQEKNNYFCIKCRGIMVKQHYRAQLQQYSKIQKNYNQNKDLILFLELFFHRNTHKSFFTQIAWIYTVSMLERFFRPPNNLQSQLVKDEHYKIQKLLFQIGKIYNHFGDSEQSGNREKIKQLKNPNKLKYFHLFLDSIENIIKIYSQNWNDMPTFFQQNLQKNKCPLDFFIDHCFTPCIDIEE</sequence>
<evidence type="ECO:0000256" key="1">
    <source>
        <dbReference type="SAM" id="Coils"/>
    </source>
</evidence>
<proteinExistence type="predicted"/>
<feature type="coiled-coil region" evidence="1">
    <location>
        <begin position="69"/>
        <end position="149"/>
    </location>
</feature>
<organism evidence="2 3">
    <name type="scientific">Pseudocohnilembus persalinus</name>
    <name type="common">Ciliate</name>
    <dbReference type="NCBI Taxonomy" id="266149"/>
    <lineage>
        <taxon>Eukaryota</taxon>
        <taxon>Sar</taxon>
        <taxon>Alveolata</taxon>
        <taxon>Ciliophora</taxon>
        <taxon>Intramacronucleata</taxon>
        <taxon>Oligohymenophorea</taxon>
        <taxon>Scuticociliatia</taxon>
        <taxon>Philasterida</taxon>
        <taxon>Pseudocohnilembidae</taxon>
        <taxon>Pseudocohnilembus</taxon>
    </lineage>
</organism>
<gene>
    <name evidence="2" type="ORF">PPERSA_05278</name>
</gene>
<protein>
    <submittedName>
        <fullName evidence="2">Uncharacterized protein</fullName>
    </submittedName>
</protein>
<keyword evidence="3" id="KW-1185">Reference proteome</keyword>
<evidence type="ECO:0000313" key="3">
    <source>
        <dbReference type="Proteomes" id="UP000054937"/>
    </source>
</evidence>
<dbReference type="Proteomes" id="UP000054937">
    <property type="component" value="Unassembled WGS sequence"/>
</dbReference>